<reference evidence="2 3" key="1">
    <citation type="journal article" date="2013" name="Int. J. Syst. Evol. Microbiol.">
        <title>Roseomonas aerophila sp. nov., isolated from air.</title>
        <authorList>
            <person name="Kim S.J."/>
            <person name="Weon H.Y."/>
            <person name="Ahn J.H."/>
            <person name="Hong S.B."/>
            <person name="Seok S.J."/>
            <person name="Whang K.S."/>
            <person name="Kwon S.W."/>
        </authorList>
    </citation>
    <scope>NUCLEOTIDE SEQUENCE [LARGE SCALE GENOMIC DNA]</scope>
    <source>
        <strain evidence="2 3">NBRC 108923</strain>
    </source>
</reference>
<dbReference type="Proteomes" id="UP000626026">
    <property type="component" value="Unassembled WGS sequence"/>
</dbReference>
<evidence type="ECO:0000313" key="3">
    <source>
        <dbReference type="Proteomes" id="UP000626026"/>
    </source>
</evidence>
<feature type="coiled-coil region" evidence="1">
    <location>
        <begin position="54"/>
        <end position="119"/>
    </location>
</feature>
<evidence type="ECO:0000313" key="2">
    <source>
        <dbReference type="EMBL" id="MBC9208550.1"/>
    </source>
</evidence>
<proteinExistence type="predicted"/>
<name>A0ABR7RPM0_9PROT</name>
<dbReference type="EMBL" id="JACTVA010000034">
    <property type="protein sequence ID" value="MBC9208550.1"/>
    <property type="molecule type" value="Genomic_DNA"/>
</dbReference>
<accession>A0ABR7RPM0</accession>
<keyword evidence="1" id="KW-0175">Coiled coil</keyword>
<gene>
    <name evidence="2" type="ORF">IBL26_17005</name>
</gene>
<keyword evidence="3" id="KW-1185">Reference proteome</keyword>
<organism evidence="2 3">
    <name type="scientific">Teichococcus aerophilus</name>
    <dbReference type="NCBI Taxonomy" id="1224513"/>
    <lineage>
        <taxon>Bacteria</taxon>
        <taxon>Pseudomonadati</taxon>
        <taxon>Pseudomonadota</taxon>
        <taxon>Alphaproteobacteria</taxon>
        <taxon>Acetobacterales</taxon>
        <taxon>Roseomonadaceae</taxon>
        <taxon>Roseomonas</taxon>
    </lineage>
</organism>
<comment type="caution">
    <text evidence="2">The sequence shown here is derived from an EMBL/GenBank/DDBJ whole genome shotgun (WGS) entry which is preliminary data.</text>
</comment>
<sequence>MLKTLLTLWRRKYAVATPVPGTGYALAMLDLQLREATARLPATRRILVTAQAGEAIETRRLEELERKIRRQEAHLLQRLGGRGGAAAQAVIVARMEQERREALRRLQVLRADVARLRQGIAADEARIDELYRCRRLAEAAPAARTPTPGVKRPAFIPTGFGLVIPQRRDAVERRLGIKILF</sequence>
<dbReference type="RefSeq" id="WP_187785701.1">
    <property type="nucleotide sequence ID" value="NZ_JACTVA010000034.1"/>
</dbReference>
<protein>
    <submittedName>
        <fullName evidence="2">Uncharacterized protein</fullName>
    </submittedName>
</protein>
<evidence type="ECO:0000256" key="1">
    <source>
        <dbReference type="SAM" id="Coils"/>
    </source>
</evidence>